<comment type="similarity">
    <text evidence="2">Belongs to the glycosyl hydrolase 13 family.</text>
</comment>
<dbReference type="FunFam" id="3.20.20.80:FF:000014">
    <property type="entry name" value="Alpha,alpha-phosphotrehalase"/>
    <property type="match status" value="1"/>
</dbReference>
<dbReference type="Proteomes" id="UP000198606">
    <property type="component" value="Unassembled WGS sequence"/>
</dbReference>
<evidence type="ECO:0000256" key="4">
    <source>
        <dbReference type="ARBA" id="ARBA00022801"/>
    </source>
</evidence>
<dbReference type="RefSeq" id="WP_084303938.1">
    <property type="nucleotide sequence ID" value="NZ_FNDG01000004.1"/>
</dbReference>
<evidence type="ECO:0000313" key="9">
    <source>
        <dbReference type="Proteomes" id="UP000198606"/>
    </source>
</evidence>
<dbReference type="FunFam" id="3.90.400.10:FF:000002">
    <property type="entry name" value="Sucrose isomerase"/>
    <property type="match status" value="1"/>
</dbReference>
<dbReference type="Gene3D" id="2.60.40.1180">
    <property type="entry name" value="Golgi alpha-mannosidase II"/>
    <property type="match status" value="1"/>
</dbReference>
<dbReference type="Gene3D" id="3.90.400.10">
    <property type="entry name" value="Oligo-1,6-glucosidase, Domain 2"/>
    <property type="match status" value="1"/>
</dbReference>
<dbReference type="CDD" id="cd11333">
    <property type="entry name" value="AmyAc_SI_OligoGlu_DGase"/>
    <property type="match status" value="1"/>
</dbReference>
<dbReference type="STRING" id="29435.SAMN05216588_10475"/>
<dbReference type="NCBIfam" id="NF008183">
    <property type="entry name" value="PRK10933.1"/>
    <property type="match status" value="1"/>
</dbReference>
<keyword evidence="5" id="KW-0326">Glycosidase</keyword>
<dbReference type="NCBIfam" id="TIGR02403">
    <property type="entry name" value="trehalose_treC"/>
    <property type="match status" value="1"/>
</dbReference>
<dbReference type="EMBL" id="FNDG01000004">
    <property type="protein sequence ID" value="SDH33642.1"/>
    <property type="molecule type" value="Genomic_DNA"/>
</dbReference>
<dbReference type="InterPro" id="IPR056300">
    <property type="entry name" value="SusG-like_C"/>
</dbReference>
<dbReference type="SUPFAM" id="SSF51445">
    <property type="entry name" value="(Trans)glycosidases"/>
    <property type="match status" value="1"/>
</dbReference>
<dbReference type="GO" id="GO:0004556">
    <property type="term" value="F:alpha-amylase activity"/>
    <property type="evidence" value="ECO:0007669"/>
    <property type="project" value="TreeGrafter"/>
</dbReference>
<dbReference type="InterPro" id="IPR012769">
    <property type="entry name" value="Trehalose_TreC"/>
</dbReference>
<comment type="subcellular location">
    <subcellularLocation>
        <location evidence="1">Cytoplasm</location>
    </subcellularLocation>
</comment>
<dbReference type="InterPro" id="IPR006047">
    <property type="entry name" value="GH13_cat_dom"/>
</dbReference>
<evidence type="ECO:0000256" key="2">
    <source>
        <dbReference type="ARBA" id="ARBA00008061"/>
    </source>
</evidence>
<dbReference type="PANTHER" id="PTHR10357:SF217">
    <property type="entry name" value="TREHALOSE-6-PHOSPHATE HYDROLASE"/>
    <property type="match status" value="1"/>
</dbReference>
<dbReference type="Pfam" id="PF23915">
    <property type="entry name" value="SusG_C"/>
    <property type="match status" value="1"/>
</dbReference>
<dbReference type="InterPro" id="IPR045857">
    <property type="entry name" value="O16G_dom_2"/>
</dbReference>
<dbReference type="Pfam" id="PF00128">
    <property type="entry name" value="Alpha-amylase"/>
    <property type="match status" value="1"/>
</dbReference>
<dbReference type="PANTHER" id="PTHR10357">
    <property type="entry name" value="ALPHA-AMYLASE FAMILY MEMBER"/>
    <property type="match status" value="1"/>
</dbReference>
<gene>
    <name evidence="8" type="ORF">SAMN05216588_10475</name>
</gene>
<dbReference type="EC" id="3.2.1.93" evidence="6"/>
<evidence type="ECO:0000259" key="7">
    <source>
        <dbReference type="SMART" id="SM00642"/>
    </source>
</evidence>
<organism evidence="8 9">
    <name type="scientific">Phytopseudomonas flavescens</name>
    <dbReference type="NCBI Taxonomy" id="29435"/>
    <lineage>
        <taxon>Bacteria</taxon>
        <taxon>Pseudomonadati</taxon>
        <taxon>Pseudomonadota</taxon>
        <taxon>Gammaproteobacteria</taxon>
        <taxon>Pseudomonadales</taxon>
        <taxon>Pseudomonadaceae</taxon>
        <taxon>Phytopseudomonas</taxon>
    </lineage>
</organism>
<reference evidence="8 9" key="1">
    <citation type="submission" date="2016-10" db="EMBL/GenBank/DDBJ databases">
        <authorList>
            <person name="de Groot N.N."/>
        </authorList>
    </citation>
    <scope>NUCLEOTIDE SEQUENCE [LARGE SCALE GENOMIC DNA]</scope>
    <source>
        <strain evidence="8 9">LMG 18387</strain>
    </source>
</reference>
<dbReference type="Gene3D" id="3.20.20.80">
    <property type="entry name" value="Glycosidases"/>
    <property type="match status" value="1"/>
</dbReference>
<dbReference type="GO" id="GO:0008788">
    <property type="term" value="F:alpha,alpha-phosphotrehalase activity"/>
    <property type="evidence" value="ECO:0007669"/>
    <property type="project" value="UniProtKB-UniRule"/>
</dbReference>
<evidence type="ECO:0000256" key="5">
    <source>
        <dbReference type="ARBA" id="ARBA00023295"/>
    </source>
</evidence>
<dbReference type="SMART" id="SM00642">
    <property type="entry name" value="Aamy"/>
    <property type="match status" value="1"/>
</dbReference>
<evidence type="ECO:0000256" key="1">
    <source>
        <dbReference type="ARBA" id="ARBA00004496"/>
    </source>
</evidence>
<sequence length="551" mass="64188">MQDWQHSVIYQIYPKSFYSQAGNPTGDLLGVVAKLDYLQWLGVDYLWLTPFLRSPQRDNGYDISDYYAIDPSYGSMADCELLIAEAGKRGIKLMLDIVVNHTSIEHVWFQQARSSLDSPYRDFYIWRDQPNNWESKFGGSAWEYEAQTGQYYLHLFDHTQADLNWDNPKVREEVFRMMRFWRDKGVGGFRLDVINLISKPADFPEDASDGRRFYTDGPHVHEYLQEMHREVFQGQELINVGEMSSTSLEHCIRYSRPDSQELSMTFNFHHLKVDYPNQQKWVHADFDFLALKRILSDWQTGMQAGGGWNALFWCNHDQPRVVSRFGDDGEYRVHSAKMLATALHFLQGTPFIYQGEELGMTNPGFDSIEQYRDVETLNIYRLKRNAGESAAAIMATIMQKSRDNGRTPMQWSSEANAGFSMAEPWIGVARNAAQINVANQFDDPTSVLHYYRRLVALRRQEPLIQQGVYRQLLPEHEQVWIYLRESEHAHERLLVVNNFYGTACEVELPERVIDTASRQRVVISNYPDCQARGRQLYLRPYESFVLHLEDS</sequence>
<dbReference type="AlphaFoldDB" id="A0A1G8BK95"/>
<accession>A0A1G8BK95</accession>
<protein>
    <recommendedName>
        <fullName evidence="6">Alpha,alpha-phosphotrehalase</fullName>
        <ecNumber evidence="6">3.2.1.93</ecNumber>
    </recommendedName>
</protein>
<feature type="domain" description="Glycosyl hydrolase family 13 catalytic" evidence="7">
    <location>
        <begin position="11"/>
        <end position="406"/>
    </location>
</feature>
<dbReference type="GO" id="GO:0005737">
    <property type="term" value="C:cytoplasm"/>
    <property type="evidence" value="ECO:0007669"/>
    <property type="project" value="UniProtKB-SubCell"/>
</dbReference>
<dbReference type="SUPFAM" id="SSF51011">
    <property type="entry name" value="Glycosyl hydrolase domain"/>
    <property type="match status" value="1"/>
</dbReference>
<evidence type="ECO:0000313" key="8">
    <source>
        <dbReference type="EMBL" id="SDH33642.1"/>
    </source>
</evidence>
<evidence type="ECO:0000256" key="6">
    <source>
        <dbReference type="NCBIfam" id="TIGR02403"/>
    </source>
</evidence>
<dbReference type="GO" id="GO:0005993">
    <property type="term" value="P:trehalose catabolic process"/>
    <property type="evidence" value="ECO:0007669"/>
    <property type="project" value="InterPro"/>
</dbReference>
<keyword evidence="4 8" id="KW-0378">Hydrolase</keyword>
<evidence type="ECO:0000256" key="3">
    <source>
        <dbReference type="ARBA" id="ARBA00022490"/>
    </source>
</evidence>
<keyword evidence="3" id="KW-0963">Cytoplasm</keyword>
<dbReference type="FunFam" id="2.60.40.1180:FF:000007">
    <property type="entry name" value="Sucrose isomerase"/>
    <property type="match status" value="1"/>
</dbReference>
<proteinExistence type="inferred from homology"/>
<name>A0A1G8BK95_9GAMM</name>
<dbReference type="InterPro" id="IPR017853">
    <property type="entry name" value="GH"/>
</dbReference>
<dbReference type="InterPro" id="IPR013780">
    <property type="entry name" value="Glyco_hydro_b"/>
</dbReference>